<dbReference type="STRING" id="1714355.BTO28_01285"/>
<protein>
    <submittedName>
        <fullName evidence="1">Uncharacterized protein</fullName>
    </submittedName>
</protein>
<evidence type="ECO:0000313" key="2">
    <source>
        <dbReference type="Proteomes" id="UP000188613"/>
    </source>
</evidence>
<organism evidence="1 2">
    <name type="scientific">Domibacillus epiphyticus</name>
    <dbReference type="NCBI Taxonomy" id="1714355"/>
    <lineage>
        <taxon>Bacteria</taxon>
        <taxon>Bacillati</taxon>
        <taxon>Bacillota</taxon>
        <taxon>Bacilli</taxon>
        <taxon>Bacillales</taxon>
        <taxon>Bacillaceae</taxon>
        <taxon>Domibacillus</taxon>
    </lineage>
</organism>
<keyword evidence="2" id="KW-1185">Reference proteome</keyword>
<name>A0A1V2ACN4_9BACI</name>
<evidence type="ECO:0000313" key="1">
    <source>
        <dbReference type="EMBL" id="OMP68710.1"/>
    </source>
</evidence>
<dbReference type="InterPro" id="IPR036390">
    <property type="entry name" value="WH_DNA-bd_sf"/>
</dbReference>
<dbReference type="Proteomes" id="UP000188613">
    <property type="component" value="Unassembled WGS sequence"/>
</dbReference>
<dbReference type="EMBL" id="MSFI01000001">
    <property type="protein sequence ID" value="OMP68710.1"/>
    <property type="molecule type" value="Genomic_DNA"/>
</dbReference>
<gene>
    <name evidence="1" type="ORF">BTO28_01285</name>
</gene>
<comment type="caution">
    <text evidence="1">The sequence shown here is derived from an EMBL/GenBank/DDBJ whole genome shotgun (WGS) entry which is preliminary data.</text>
</comment>
<sequence>MSEVIGSPKGTVFYYDMTEVDGINVSGVHEIITKIVSWMRESVQSHDKYLYLDSLNEEYDHEYNISSSLAGLKDCIVARTEEGHLLLGHLGKTLTEILNIVYEKKKITARELSDEYGKKLTLASTQLSDLYNLRLITRDEIILEEGGRQFLYQSLF</sequence>
<dbReference type="AlphaFoldDB" id="A0A1V2ACN4"/>
<dbReference type="SUPFAM" id="SSF46785">
    <property type="entry name" value="Winged helix' DNA-binding domain"/>
    <property type="match status" value="1"/>
</dbReference>
<accession>A0A1V2ACN4</accession>
<proteinExistence type="predicted"/>
<reference evidence="1 2" key="1">
    <citation type="submission" date="2016-12" db="EMBL/GenBank/DDBJ databases">
        <title>Domibacillus sp. SAB 38T whole genome sequencing.</title>
        <authorList>
            <person name="Verma A."/>
            <person name="Ojha A.K."/>
            <person name="Krishnamurthi S."/>
        </authorList>
    </citation>
    <scope>NUCLEOTIDE SEQUENCE [LARGE SCALE GENOMIC DNA]</scope>
    <source>
        <strain evidence="1 2">SAB 38</strain>
    </source>
</reference>